<evidence type="ECO:0000259" key="2">
    <source>
        <dbReference type="Pfam" id="PF17159"/>
    </source>
</evidence>
<accession>A0A846MA49</accession>
<dbReference type="RefSeq" id="WP_243845965.1">
    <property type="nucleotide sequence ID" value="NZ_JAASRS010000001.1"/>
</dbReference>
<gene>
    <name evidence="3" type="ORF">BDD39_000401</name>
</gene>
<proteinExistence type="predicted"/>
<feature type="domain" description="Membrane-associated sensor" evidence="2">
    <location>
        <begin position="42"/>
        <end position="147"/>
    </location>
</feature>
<organism evidence="3 4">
    <name type="scientific">Saccharococcus thermophilus</name>
    <dbReference type="NCBI Taxonomy" id="29396"/>
    <lineage>
        <taxon>Bacteria</taxon>
        <taxon>Bacillati</taxon>
        <taxon>Bacillota</taxon>
        <taxon>Bacilli</taxon>
        <taxon>Bacillales</taxon>
        <taxon>Anoxybacillaceae</taxon>
        <taxon>Saccharococcus</taxon>
    </lineage>
</organism>
<dbReference type="InterPro" id="IPR033425">
    <property type="entry name" value="MASE3"/>
</dbReference>
<keyword evidence="4" id="KW-1185">Reference proteome</keyword>
<evidence type="ECO:0000256" key="1">
    <source>
        <dbReference type="SAM" id="Phobius"/>
    </source>
</evidence>
<feature type="transmembrane region" description="Helical" evidence="1">
    <location>
        <begin position="118"/>
        <end position="137"/>
    </location>
</feature>
<dbReference type="Proteomes" id="UP000532769">
    <property type="component" value="Unassembled WGS sequence"/>
</dbReference>
<sequence length="208" mass="23904">MTNSPGMLNQQEKKTIMIAGIATLFFLATILFRDELYFVAQAKQYLSIHTILEFLSITVSLSIAIQGWMIFPQHLSRYRLWYSGVFLIVGIIDLLHTLSYKGMPGLIITESSAQKATWFWIAARLTQACMLFLIIFFPDKQVQSRQKTSMSKFYSPPRHENPSLLPIMNDERKQFEKTCFLMVVRPCTKNCLSPFGVPPIVSPFPVKR</sequence>
<feature type="transmembrane region" description="Helical" evidence="1">
    <location>
        <begin position="15"/>
        <end position="33"/>
    </location>
</feature>
<reference evidence="3 4" key="1">
    <citation type="submission" date="2020-03" db="EMBL/GenBank/DDBJ databases">
        <title>Genomic Encyclopedia of Archaeal and Bacterial Type Strains, Phase II (KMG-II): from individual species to whole genera.</title>
        <authorList>
            <person name="Goeker M."/>
        </authorList>
    </citation>
    <scope>NUCLEOTIDE SEQUENCE [LARGE SCALE GENOMIC DNA]</scope>
    <source>
        <strain evidence="3 4">DSM 4749</strain>
    </source>
</reference>
<protein>
    <recommendedName>
        <fullName evidence="2">Membrane-associated sensor domain-containing protein</fullName>
    </recommendedName>
</protein>
<name>A0A846MA49_9BACL</name>
<evidence type="ECO:0000313" key="3">
    <source>
        <dbReference type="EMBL" id="NIK13891.1"/>
    </source>
</evidence>
<dbReference type="AlphaFoldDB" id="A0A846MA49"/>
<dbReference type="EMBL" id="JAASRS010000001">
    <property type="protein sequence ID" value="NIK13891.1"/>
    <property type="molecule type" value="Genomic_DNA"/>
</dbReference>
<evidence type="ECO:0000313" key="4">
    <source>
        <dbReference type="Proteomes" id="UP000532769"/>
    </source>
</evidence>
<comment type="caution">
    <text evidence="3">The sequence shown here is derived from an EMBL/GenBank/DDBJ whole genome shotgun (WGS) entry which is preliminary data.</text>
</comment>
<keyword evidence="1" id="KW-1133">Transmembrane helix</keyword>
<feature type="transmembrane region" description="Helical" evidence="1">
    <location>
        <begin position="80"/>
        <end position="98"/>
    </location>
</feature>
<keyword evidence="1" id="KW-0812">Transmembrane</keyword>
<keyword evidence="1" id="KW-0472">Membrane</keyword>
<dbReference type="Pfam" id="PF17159">
    <property type="entry name" value="MASE3"/>
    <property type="match status" value="1"/>
</dbReference>